<accession>A0ABN2QAQ5</accession>
<evidence type="ECO:0000313" key="3">
    <source>
        <dbReference type="EMBL" id="GAA1948508.1"/>
    </source>
</evidence>
<dbReference type="PANTHER" id="PTHR47691">
    <property type="entry name" value="REGULATOR-RELATED"/>
    <property type="match status" value="1"/>
</dbReference>
<evidence type="ECO:0000259" key="2">
    <source>
        <dbReference type="Pfam" id="PF25872"/>
    </source>
</evidence>
<dbReference type="InterPro" id="IPR027417">
    <property type="entry name" value="P-loop_NTPase"/>
</dbReference>
<evidence type="ECO:0000313" key="4">
    <source>
        <dbReference type="Proteomes" id="UP001499933"/>
    </source>
</evidence>
<gene>
    <name evidence="3" type="ORF">GCM10009776_08150</name>
</gene>
<dbReference type="InterPro" id="IPR011990">
    <property type="entry name" value="TPR-like_helical_dom_sf"/>
</dbReference>
<dbReference type="EMBL" id="BAAAOG010000001">
    <property type="protein sequence ID" value="GAA1948508.1"/>
    <property type="molecule type" value="Genomic_DNA"/>
</dbReference>
<keyword evidence="4" id="KW-1185">Reference proteome</keyword>
<dbReference type="Gene3D" id="1.25.40.10">
    <property type="entry name" value="Tetratricopeptide repeat domain"/>
    <property type="match status" value="1"/>
</dbReference>
<dbReference type="Proteomes" id="UP001499933">
    <property type="component" value="Unassembled WGS sequence"/>
</dbReference>
<dbReference type="PANTHER" id="PTHR47691:SF3">
    <property type="entry name" value="HTH-TYPE TRANSCRIPTIONAL REGULATOR RV0890C-RELATED"/>
    <property type="match status" value="1"/>
</dbReference>
<dbReference type="InterPro" id="IPR025139">
    <property type="entry name" value="DUF4062"/>
</dbReference>
<dbReference type="Pfam" id="PF25872">
    <property type="entry name" value="HTH_77"/>
    <property type="match status" value="1"/>
</dbReference>
<evidence type="ECO:0000259" key="1">
    <source>
        <dbReference type="Pfam" id="PF13271"/>
    </source>
</evidence>
<dbReference type="SUPFAM" id="SSF48452">
    <property type="entry name" value="TPR-like"/>
    <property type="match status" value="1"/>
</dbReference>
<dbReference type="RefSeq" id="WP_344091429.1">
    <property type="nucleotide sequence ID" value="NZ_BAAAOG010000001.1"/>
</dbReference>
<name>A0ABN2QAQ5_9MICO</name>
<proteinExistence type="predicted"/>
<protein>
    <recommendedName>
        <fullName evidence="5">DUF4062 domain-containing protein</fullName>
    </recommendedName>
</protein>
<organism evidence="3 4">
    <name type="scientific">Microbacterium deminutum</name>
    <dbReference type="NCBI Taxonomy" id="344164"/>
    <lineage>
        <taxon>Bacteria</taxon>
        <taxon>Bacillati</taxon>
        <taxon>Actinomycetota</taxon>
        <taxon>Actinomycetes</taxon>
        <taxon>Micrococcales</taxon>
        <taxon>Microbacteriaceae</taxon>
        <taxon>Microbacterium</taxon>
    </lineage>
</organism>
<feature type="domain" description="Winged helix-turn-helix" evidence="2">
    <location>
        <begin position="440"/>
        <end position="511"/>
    </location>
</feature>
<dbReference type="SUPFAM" id="SSF52540">
    <property type="entry name" value="P-loop containing nucleoside triphosphate hydrolases"/>
    <property type="match status" value="1"/>
</dbReference>
<comment type="caution">
    <text evidence="3">The sequence shown here is derived from an EMBL/GenBank/DDBJ whole genome shotgun (WGS) entry which is preliminary data.</text>
</comment>
<dbReference type="InterPro" id="IPR058852">
    <property type="entry name" value="HTH_77"/>
</dbReference>
<reference evidence="3 4" key="1">
    <citation type="journal article" date="2019" name="Int. J. Syst. Evol. Microbiol.">
        <title>The Global Catalogue of Microorganisms (GCM) 10K type strain sequencing project: providing services to taxonomists for standard genome sequencing and annotation.</title>
        <authorList>
            <consortium name="The Broad Institute Genomics Platform"/>
            <consortium name="The Broad Institute Genome Sequencing Center for Infectious Disease"/>
            <person name="Wu L."/>
            <person name="Ma J."/>
        </authorList>
    </citation>
    <scope>NUCLEOTIDE SEQUENCE [LARGE SCALE GENOMIC DNA]</scope>
    <source>
        <strain evidence="3 4">JCM 14901</strain>
    </source>
</reference>
<dbReference type="Gene3D" id="3.40.50.300">
    <property type="entry name" value="P-loop containing nucleotide triphosphate hydrolases"/>
    <property type="match status" value="1"/>
</dbReference>
<sequence length="893" mass="96256">MTPGTGSIRTPDQRLRIFVSSTLKELAPERRAVRVAIEGLRLAPVMFELGARPHPPRDLYRAYLEQSDVFVGIYAGRYGWVAPGEEISGLEDEYRLAPRQMPKLVYIKEGAHQEERLKALLDQIRDDDGTSYAYFTSLDELAELVRGDLATLLAERFALAAGDPPAPMAAGGAEVALPSALTRLFGRDRDLDAVVGLLEGEARLVTLTGSGGIGKSRLALEAGTLLRDRFPDGVVFIDLAPVSDAALVLGVIAEALDVRDDGIGRIEDLLRTALHDRCVLLLLDNFEQVVDAAPAIRSLLQGAPRAKALVTSRILLRVSGEHGMEVEPLDVPDLERESTVEIESANPSVALFISSVRAAKPDFELTASNLEDVRRICVALDGVPLAIELAAAHARVLPPADLLDRLHRRLTVLASGARDLPERQRTMRAAIEWSVQLLPPTARELLTRLGVFACSFPLDAVEAIADDPEGAGVLADLGALVDGSLLRQQDRGDRARFMLLSTVHEYVSAALDARPDAQALRDRQAAWVASCAERSASALKGPDQTGCIARLAEDVENIRRGIRHLLNTRQWDLAARCVWSLFVYWWLDGHAEVRTWMEEILDAGEPIEVRTRAIALYFRGTVGYWQGTDIVDVNGLVEGAECFRDAGDPTGEAMTLSAIAFSLPTPSGSERAEELLANAAALVRLAGDGWGETIVRIGTARLAVGAGQFDLALERIAPAVAVAERLGDSFCLGITLYYRGWVRLTLGDVAGAADDFDRGLAVTSRIGHHEGTAYALEGLAAVAASEGDVERAGFLLGAAQSVRERTGLASQPTFHGPFMAELRSGPDKATFEAARLRGRAGLATPPAFALPRMEKAQPNPADEAFEAARKSGRKLAVEEAVGRARRSLEGASL</sequence>
<dbReference type="Pfam" id="PF13271">
    <property type="entry name" value="DUF4062"/>
    <property type="match status" value="1"/>
</dbReference>
<evidence type="ECO:0008006" key="5">
    <source>
        <dbReference type="Google" id="ProtNLM"/>
    </source>
</evidence>
<feature type="domain" description="DUF4062" evidence="1">
    <location>
        <begin position="16"/>
        <end position="97"/>
    </location>
</feature>